<dbReference type="PANTHER" id="PTHR39639">
    <property type="entry name" value="CHROMOSOME 16, WHOLE GENOME SHOTGUN SEQUENCE"/>
    <property type="match status" value="1"/>
</dbReference>
<dbReference type="Pfam" id="PF03235">
    <property type="entry name" value="GmrSD_N"/>
    <property type="match status" value="1"/>
</dbReference>
<evidence type="ECO:0000313" key="3">
    <source>
        <dbReference type="EMBL" id="MBO8416679.1"/>
    </source>
</evidence>
<protein>
    <submittedName>
        <fullName evidence="3">DUF262 domain-containing protein</fullName>
    </submittedName>
</protein>
<keyword evidence="1" id="KW-0472">Membrane</keyword>
<evidence type="ECO:0000259" key="2">
    <source>
        <dbReference type="Pfam" id="PF03235"/>
    </source>
</evidence>
<dbReference type="AlphaFoldDB" id="A0A9D9GU62"/>
<feature type="domain" description="GmrSD restriction endonucleases N-terminal" evidence="2">
    <location>
        <begin position="29"/>
        <end position="81"/>
    </location>
</feature>
<dbReference type="PANTHER" id="PTHR39639:SF1">
    <property type="entry name" value="DUF262 DOMAIN-CONTAINING PROTEIN"/>
    <property type="match status" value="1"/>
</dbReference>
<sequence length="81" mass="9306">MQREDISPGAYDISIIPNDFNIMTINSLITSGVIVLPAFQRNYVWDKKRASRFIESLILGLPVPQIFLYQTERNKYSIIDG</sequence>
<gene>
    <name evidence="3" type="ORF">IAB19_09895</name>
</gene>
<name>A0A9D9GU62_9GAMM</name>
<dbReference type="EMBL" id="JADINH010000196">
    <property type="protein sequence ID" value="MBO8416679.1"/>
    <property type="molecule type" value="Genomic_DNA"/>
</dbReference>
<dbReference type="InterPro" id="IPR004919">
    <property type="entry name" value="GmrSD_N"/>
</dbReference>
<reference evidence="3" key="1">
    <citation type="submission" date="2020-10" db="EMBL/GenBank/DDBJ databases">
        <authorList>
            <person name="Gilroy R."/>
        </authorList>
    </citation>
    <scope>NUCLEOTIDE SEQUENCE</scope>
    <source>
        <strain evidence="3">17213</strain>
    </source>
</reference>
<accession>A0A9D9GU62</accession>
<keyword evidence="1" id="KW-0812">Transmembrane</keyword>
<organism evidence="3 4">
    <name type="scientific">Candidatus Avisuccinivibrio stercorigallinarum</name>
    <dbReference type="NCBI Taxonomy" id="2840704"/>
    <lineage>
        <taxon>Bacteria</taxon>
        <taxon>Pseudomonadati</taxon>
        <taxon>Pseudomonadota</taxon>
        <taxon>Gammaproteobacteria</taxon>
        <taxon>Aeromonadales</taxon>
        <taxon>Succinivibrionaceae</taxon>
        <taxon>Succinivibrionaceae incertae sedis</taxon>
        <taxon>Candidatus Avisuccinivibrio</taxon>
    </lineage>
</organism>
<feature type="transmembrane region" description="Helical" evidence="1">
    <location>
        <begin position="20"/>
        <end position="39"/>
    </location>
</feature>
<dbReference type="Proteomes" id="UP000823631">
    <property type="component" value="Unassembled WGS sequence"/>
</dbReference>
<keyword evidence="1" id="KW-1133">Transmembrane helix</keyword>
<proteinExistence type="predicted"/>
<comment type="caution">
    <text evidence="3">The sequence shown here is derived from an EMBL/GenBank/DDBJ whole genome shotgun (WGS) entry which is preliminary data.</text>
</comment>
<evidence type="ECO:0000256" key="1">
    <source>
        <dbReference type="SAM" id="Phobius"/>
    </source>
</evidence>
<evidence type="ECO:0000313" key="4">
    <source>
        <dbReference type="Proteomes" id="UP000823631"/>
    </source>
</evidence>
<reference evidence="3" key="2">
    <citation type="journal article" date="2021" name="PeerJ">
        <title>Extensive microbial diversity within the chicken gut microbiome revealed by metagenomics and culture.</title>
        <authorList>
            <person name="Gilroy R."/>
            <person name="Ravi A."/>
            <person name="Getino M."/>
            <person name="Pursley I."/>
            <person name="Horton D.L."/>
            <person name="Alikhan N.F."/>
            <person name="Baker D."/>
            <person name="Gharbi K."/>
            <person name="Hall N."/>
            <person name="Watson M."/>
            <person name="Adriaenssens E.M."/>
            <person name="Foster-Nyarko E."/>
            <person name="Jarju S."/>
            <person name="Secka A."/>
            <person name="Antonio M."/>
            <person name="Oren A."/>
            <person name="Chaudhuri R.R."/>
            <person name="La Ragione R."/>
            <person name="Hildebrand F."/>
            <person name="Pallen M.J."/>
        </authorList>
    </citation>
    <scope>NUCLEOTIDE SEQUENCE</scope>
    <source>
        <strain evidence="3">17213</strain>
    </source>
</reference>